<feature type="region of interest" description="Disordered" evidence="4">
    <location>
        <begin position="242"/>
        <end position="294"/>
    </location>
</feature>
<dbReference type="InterPro" id="IPR019734">
    <property type="entry name" value="TPR_rpt"/>
</dbReference>
<feature type="compositionally biased region" description="Pro residues" evidence="4">
    <location>
        <begin position="259"/>
        <end position="270"/>
    </location>
</feature>
<accession>A0A0C1NCY9</accession>
<dbReference type="PANTHER" id="PTHR44943:SF8">
    <property type="entry name" value="TPR REPEAT-CONTAINING PROTEIN MJ0263"/>
    <property type="match status" value="1"/>
</dbReference>
<dbReference type="EMBL" id="JHEG02000048">
    <property type="protein sequence ID" value="KIE10606.1"/>
    <property type="molecule type" value="Genomic_DNA"/>
</dbReference>
<dbReference type="SUPFAM" id="SSF48452">
    <property type="entry name" value="TPR-like"/>
    <property type="match status" value="1"/>
</dbReference>
<evidence type="ECO:0008006" key="6">
    <source>
        <dbReference type="Google" id="ProtNLM"/>
    </source>
</evidence>
<evidence type="ECO:0000256" key="3">
    <source>
        <dbReference type="PROSITE-ProRule" id="PRU00339"/>
    </source>
</evidence>
<dbReference type="PANTHER" id="PTHR44943">
    <property type="entry name" value="CELLULOSE SYNTHASE OPERON PROTEIN C"/>
    <property type="match status" value="1"/>
</dbReference>
<proteinExistence type="predicted"/>
<organism evidence="5">
    <name type="scientific">Tolypothrix bouteillei VB521301</name>
    <dbReference type="NCBI Taxonomy" id="1479485"/>
    <lineage>
        <taxon>Bacteria</taxon>
        <taxon>Bacillati</taxon>
        <taxon>Cyanobacteriota</taxon>
        <taxon>Cyanophyceae</taxon>
        <taxon>Nostocales</taxon>
        <taxon>Tolypothrichaceae</taxon>
        <taxon>Tolypothrix</taxon>
    </lineage>
</organism>
<dbReference type="InterPro" id="IPR011990">
    <property type="entry name" value="TPR-like_helical_dom_sf"/>
</dbReference>
<keyword evidence="1" id="KW-0677">Repeat</keyword>
<sequence length="294" mass="33129">MSLSTRAAATAAPPARVEDLLSRLKSGERKPELLCAIGQSYFEKQQFDLAANAYREALDLDPAHGTARLNLAVCLEKLNRWADAAEQFEKALQIDSTREEAHLGLGICYLHLDRPRQALEIFERVLEKDEADQVALVGKAVALQLMEQAEEANLLYQRIFEDPAETREAAVELQADRQPHKIRDNVVVINAEYQRLETLVMSSIAEARFEDAVGHCRRLTELSPEHFAAWFNLGLAQQQLGHTEEARDAYRKAGRRQMPPQPINPPSPLPEPKEKQGGLDIPDFLKARRPPRNN</sequence>
<feature type="compositionally biased region" description="Basic and acidic residues" evidence="4">
    <location>
        <begin position="242"/>
        <end position="251"/>
    </location>
</feature>
<keyword evidence="2 3" id="KW-0802">TPR repeat</keyword>
<protein>
    <recommendedName>
        <fullName evidence="6">Tetratricopeptide repeat protein</fullName>
    </recommendedName>
</protein>
<evidence type="ECO:0000256" key="4">
    <source>
        <dbReference type="SAM" id="MobiDB-lite"/>
    </source>
</evidence>
<dbReference type="Gene3D" id="1.25.40.10">
    <property type="entry name" value="Tetratricopeptide repeat domain"/>
    <property type="match status" value="2"/>
</dbReference>
<feature type="repeat" description="TPR" evidence="3">
    <location>
        <begin position="99"/>
        <end position="132"/>
    </location>
</feature>
<dbReference type="AlphaFoldDB" id="A0A0C1NCY9"/>
<name>A0A0C1NCY9_9CYAN</name>
<dbReference type="InterPro" id="IPR051685">
    <property type="entry name" value="Ycf3/AcsC/BcsC/TPR_MFPF"/>
</dbReference>
<evidence type="ECO:0000313" key="5">
    <source>
        <dbReference type="EMBL" id="KIE10606.1"/>
    </source>
</evidence>
<feature type="repeat" description="TPR" evidence="3">
    <location>
        <begin position="31"/>
        <end position="64"/>
    </location>
</feature>
<evidence type="ECO:0000256" key="1">
    <source>
        <dbReference type="ARBA" id="ARBA00022737"/>
    </source>
</evidence>
<gene>
    <name evidence="5" type="ORF">DA73_0218970</name>
</gene>
<dbReference type="Pfam" id="PF13176">
    <property type="entry name" value="TPR_7"/>
    <property type="match status" value="1"/>
</dbReference>
<dbReference type="PROSITE" id="PS50005">
    <property type="entry name" value="TPR"/>
    <property type="match status" value="3"/>
</dbReference>
<dbReference type="Pfam" id="PF13432">
    <property type="entry name" value="TPR_16"/>
    <property type="match status" value="2"/>
</dbReference>
<comment type="caution">
    <text evidence="5">The sequence shown here is derived from an EMBL/GenBank/DDBJ whole genome shotgun (WGS) entry which is preliminary data.</text>
</comment>
<dbReference type="STRING" id="1479485.DA73_0218970"/>
<evidence type="ECO:0000256" key="2">
    <source>
        <dbReference type="ARBA" id="ARBA00022803"/>
    </source>
</evidence>
<reference evidence="5" key="1">
    <citation type="journal article" date="2015" name="Genome Announc.">
        <title>Draft Genome Sequence of Tolypothrix boutellei Strain VB521301.</title>
        <authorList>
            <person name="Chandrababunaidu M.M."/>
            <person name="Singh D."/>
            <person name="Sen D."/>
            <person name="Bhan S."/>
            <person name="Das S."/>
            <person name="Gupta A."/>
            <person name="Adhikary S.P."/>
            <person name="Tripathy S."/>
        </authorList>
    </citation>
    <scope>NUCLEOTIDE SEQUENCE</scope>
    <source>
        <strain evidence="5">VB521301</strain>
    </source>
</reference>
<dbReference type="OrthoDB" id="561288at2"/>
<feature type="repeat" description="TPR" evidence="3">
    <location>
        <begin position="65"/>
        <end position="98"/>
    </location>
</feature>
<dbReference type="SMART" id="SM00028">
    <property type="entry name" value="TPR"/>
    <property type="match status" value="4"/>
</dbReference>